<name>A0A179IJP9_CORDF</name>
<accession>A0A179IJP9</accession>
<gene>
    <name evidence="2" type="ORF">LLEC1_03488</name>
</gene>
<dbReference type="Proteomes" id="UP000243081">
    <property type="component" value="Unassembled WGS sequence"/>
</dbReference>
<feature type="region of interest" description="Disordered" evidence="1">
    <location>
        <begin position="33"/>
        <end position="66"/>
    </location>
</feature>
<evidence type="ECO:0000313" key="2">
    <source>
        <dbReference type="EMBL" id="OAR02897.1"/>
    </source>
</evidence>
<dbReference type="OrthoDB" id="3359339at2759"/>
<keyword evidence="3" id="KW-1185">Reference proteome</keyword>
<dbReference type="EMBL" id="LUKN01000452">
    <property type="protein sequence ID" value="OAR02897.1"/>
    <property type="molecule type" value="Genomic_DNA"/>
</dbReference>
<dbReference type="AlphaFoldDB" id="A0A179IJP9"/>
<sequence length="93" mass="10223">MAPDSTAIANQAGADLDTYQAKTGFENRGAQVTQNDELSTNGSFNKLIPPSEGRRPRRQRKTCEKFDDTEGLLDRFNQPSRHIAINDGDVVSA</sequence>
<protein>
    <submittedName>
        <fullName evidence="2">Uncharacterized protein</fullName>
    </submittedName>
</protein>
<reference evidence="2 3" key="1">
    <citation type="submission" date="2016-03" db="EMBL/GenBank/DDBJ databases">
        <title>Fine-scale spatial genetic structure of a fungal parasite of coffee scale insects.</title>
        <authorList>
            <person name="Jackson D."/>
            <person name="Zemenick K.A."/>
            <person name="Malloure B."/>
            <person name="Quandt C.A."/>
            <person name="James T.Y."/>
        </authorList>
    </citation>
    <scope>NUCLEOTIDE SEQUENCE [LARGE SCALE GENOMIC DNA]</scope>
    <source>
        <strain evidence="2 3">UM487</strain>
    </source>
</reference>
<organism evidence="2 3">
    <name type="scientific">Cordyceps confragosa</name>
    <name type="common">Lecanicillium lecanii</name>
    <dbReference type="NCBI Taxonomy" id="2714763"/>
    <lineage>
        <taxon>Eukaryota</taxon>
        <taxon>Fungi</taxon>
        <taxon>Dikarya</taxon>
        <taxon>Ascomycota</taxon>
        <taxon>Pezizomycotina</taxon>
        <taxon>Sordariomycetes</taxon>
        <taxon>Hypocreomycetidae</taxon>
        <taxon>Hypocreales</taxon>
        <taxon>Cordycipitaceae</taxon>
        <taxon>Akanthomyces</taxon>
    </lineage>
</organism>
<feature type="compositionally biased region" description="Polar residues" evidence="1">
    <location>
        <begin position="33"/>
        <end position="44"/>
    </location>
</feature>
<comment type="caution">
    <text evidence="2">The sequence shown here is derived from an EMBL/GenBank/DDBJ whole genome shotgun (WGS) entry which is preliminary data.</text>
</comment>
<evidence type="ECO:0000313" key="3">
    <source>
        <dbReference type="Proteomes" id="UP000243081"/>
    </source>
</evidence>
<proteinExistence type="predicted"/>
<evidence type="ECO:0000256" key="1">
    <source>
        <dbReference type="SAM" id="MobiDB-lite"/>
    </source>
</evidence>